<dbReference type="InterPro" id="IPR037143">
    <property type="entry name" value="4-PPantetheinyl_Trfase_dom_sf"/>
</dbReference>
<gene>
    <name evidence="2" type="ORF">S03H2_44128</name>
</gene>
<accession>X1JZJ5</accession>
<comment type="caution">
    <text evidence="2">The sequence shown here is derived from an EMBL/GenBank/DDBJ whole genome shotgun (WGS) entry which is preliminary data.</text>
</comment>
<dbReference type="GO" id="GO:0000287">
    <property type="term" value="F:magnesium ion binding"/>
    <property type="evidence" value="ECO:0007669"/>
    <property type="project" value="InterPro"/>
</dbReference>
<dbReference type="InterPro" id="IPR055066">
    <property type="entry name" value="AASDHPPT_N"/>
</dbReference>
<dbReference type="EMBL" id="BARU01027573">
    <property type="protein sequence ID" value="GAH75268.1"/>
    <property type="molecule type" value="Genomic_DNA"/>
</dbReference>
<dbReference type="AlphaFoldDB" id="X1JZJ5"/>
<dbReference type="Pfam" id="PF22624">
    <property type="entry name" value="AASDHPPT_N"/>
    <property type="match status" value="1"/>
</dbReference>
<dbReference type="Gene3D" id="3.90.470.20">
    <property type="entry name" value="4'-phosphopantetheinyl transferase domain"/>
    <property type="match status" value="1"/>
</dbReference>
<dbReference type="GO" id="GO:0008897">
    <property type="term" value="F:holo-[acyl-carrier-protein] synthase activity"/>
    <property type="evidence" value="ECO:0007669"/>
    <property type="project" value="InterPro"/>
</dbReference>
<feature type="domain" description="4'-phosphopantetheinyl transferase N-terminal" evidence="1">
    <location>
        <begin position="29"/>
        <end position="70"/>
    </location>
</feature>
<name>X1JZJ5_9ZZZZ</name>
<feature type="non-terminal residue" evidence="2">
    <location>
        <position position="1"/>
    </location>
</feature>
<sequence length="111" mass="13160">FKNEKRKLEYFSGIITAKECYLKQSSDIISYHDVEIQKDEKGKPFYYSNKTKEEIQINLSISHSHEFSVAIMSKNQVGIDLELIESRSPSFYKEDMKITRDFTIFKQIVFF</sequence>
<evidence type="ECO:0000313" key="2">
    <source>
        <dbReference type="EMBL" id="GAH75268.1"/>
    </source>
</evidence>
<protein>
    <recommendedName>
        <fullName evidence="1">4'-phosphopantetheinyl transferase N-terminal domain-containing protein</fullName>
    </recommendedName>
</protein>
<reference evidence="2" key="1">
    <citation type="journal article" date="2014" name="Front. Microbiol.">
        <title>High frequency of phylogenetically diverse reductive dehalogenase-homologous genes in deep subseafloor sedimentary metagenomes.</title>
        <authorList>
            <person name="Kawai M."/>
            <person name="Futagami T."/>
            <person name="Toyoda A."/>
            <person name="Takaki Y."/>
            <person name="Nishi S."/>
            <person name="Hori S."/>
            <person name="Arai W."/>
            <person name="Tsubouchi T."/>
            <person name="Morono Y."/>
            <person name="Uchiyama I."/>
            <person name="Ito T."/>
            <person name="Fujiyama A."/>
            <person name="Inagaki F."/>
            <person name="Takami H."/>
        </authorList>
    </citation>
    <scope>NUCLEOTIDE SEQUENCE</scope>
    <source>
        <strain evidence="2">Expedition CK06-06</strain>
    </source>
</reference>
<dbReference type="SUPFAM" id="SSF56214">
    <property type="entry name" value="4'-phosphopantetheinyl transferase"/>
    <property type="match status" value="1"/>
</dbReference>
<evidence type="ECO:0000259" key="1">
    <source>
        <dbReference type="Pfam" id="PF22624"/>
    </source>
</evidence>
<organism evidence="2">
    <name type="scientific">marine sediment metagenome</name>
    <dbReference type="NCBI Taxonomy" id="412755"/>
    <lineage>
        <taxon>unclassified sequences</taxon>
        <taxon>metagenomes</taxon>
        <taxon>ecological metagenomes</taxon>
    </lineage>
</organism>
<proteinExistence type="predicted"/>